<evidence type="ECO:0000256" key="8">
    <source>
        <dbReference type="SAM" id="MobiDB-lite"/>
    </source>
</evidence>
<accession>A0A811N4T7</accession>
<feature type="compositionally biased region" description="Basic and acidic residues" evidence="8">
    <location>
        <begin position="45"/>
        <end position="55"/>
    </location>
</feature>
<organism evidence="10 11">
    <name type="scientific">Miscanthus lutarioriparius</name>
    <dbReference type="NCBI Taxonomy" id="422564"/>
    <lineage>
        <taxon>Eukaryota</taxon>
        <taxon>Viridiplantae</taxon>
        <taxon>Streptophyta</taxon>
        <taxon>Embryophyta</taxon>
        <taxon>Tracheophyta</taxon>
        <taxon>Spermatophyta</taxon>
        <taxon>Magnoliopsida</taxon>
        <taxon>Liliopsida</taxon>
        <taxon>Poales</taxon>
        <taxon>Poaceae</taxon>
        <taxon>PACMAD clade</taxon>
        <taxon>Panicoideae</taxon>
        <taxon>Andropogonodae</taxon>
        <taxon>Andropogoneae</taxon>
        <taxon>Saccharinae</taxon>
        <taxon>Miscanthus</taxon>
    </lineage>
</organism>
<evidence type="ECO:0000256" key="4">
    <source>
        <dbReference type="ARBA" id="ARBA00022723"/>
    </source>
</evidence>
<dbReference type="GO" id="GO:0042732">
    <property type="term" value="P:D-xylose metabolic process"/>
    <property type="evidence" value="ECO:0007669"/>
    <property type="project" value="UniProtKB-KW"/>
</dbReference>
<dbReference type="EC" id="5.3.1.5" evidence="2"/>
<reference evidence="10" key="1">
    <citation type="submission" date="2020-10" db="EMBL/GenBank/DDBJ databases">
        <authorList>
            <person name="Han B."/>
            <person name="Lu T."/>
            <person name="Zhao Q."/>
            <person name="Huang X."/>
            <person name="Zhao Y."/>
        </authorList>
    </citation>
    <scope>NUCLEOTIDE SEQUENCE</scope>
</reference>
<dbReference type="SUPFAM" id="SSF51658">
    <property type="entry name" value="Xylose isomerase-like"/>
    <property type="match status" value="1"/>
</dbReference>
<feature type="region of interest" description="Disordered" evidence="8">
    <location>
        <begin position="1"/>
        <end position="73"/>
    </location>
</feature>
<comment type="caution">
    <text evidence="10">The sequence shown here is derived from an EMBL/GenBank/DDBJ whole genome shotgun (WGS) entry which is preliminary data.</text>
</comment>
<sequence>MVVKAEGSPSTARWKEKVVKAEEASPSTPQGEGKVVKASPSTAWEEGKEKKAEETVDREEESEEELEQGDEDDVEEYENWNYFPGLGVELGNNGVILVLFETPSGFALFSYDGVKLLLPGAIEHIWTDFVKCDIAETICWLKAFEAFEDKASAIEPNTGVNEQLAKMIRCCIKPDQKLAVGSHEYKEIIEKTMKISCLHDSTVMEVMWGLKNCMHHLVPAELTKDDRPLMSEGMKRVLDKYHFVYKPEIINDRIIEVACVVYNYDCCVEKHSESLREAGKHLKNISGINSEGWSLFKLATALKMVCYPEDHLLAGHPRQIFSEDELKKLLQNAPEYKDKLKPKAVKLVYEDIVWALGIRNKWLGQLPRYLKEAEEAYEAKQVMSQDSEALILVSLAGEFKINVECNHATLSGHSCHHELETARINGLLGNIDANTGDPQVGWDTDQFMTDIAEATLVMSSVVKNGGLAPGGFNFDAKLRRESTDIEDMFLAHISGMDTLARGLRNVAKLIEDGSLDDLVRKRYQSFDSEIGALIEAGKGDFETLEKKVLEWGEPTVPSGKQELAEILFQSAL</sequence>
<evidence type="ECO:0000256" key="6">
    <source>
        <dbReference type="ARBA" id="ARBA00023277"/>
    </source>
</evidence>
<dbReference type="PANTHER" id="PTHR48408:SF1">
    <property type="entry name" value="XYLOSE ISOMERASE"/>
    <property type="match status" value="1"/>
</dbReference>
<keyword evidence="6" id="KW-0119">Carbohydrate metabolism</keyword>
<dbReference type="OrthoDB" id="1730074at2759"/>
<name>A0A811N4T7_9POAL</name>
<keyword evidence="5" id="KW-0413">Isomerase</keyword>
<dbReference type="EMBL" id="CAJGYO010000003">
    <property type="protein sequence ID" value="CAD6216746.1"/>
    <property type="molecule type" value="Genomic_DNA"/>
</dbReference>
<evidence type="ECO:0000313" key="11">
    <source>
        <dbReference type="Proteomes" id="UP000604825"/>
    </source>
</evidence>
<evidence type="ECO:0000256" key="3">
    <source>
        <dbReference type="ARBA" id="ARBA00022629"/>
    </source>
</evidence>
<evidence type="ECO:0000256" key="1">
    <source>
        <dbReference type="ARBA" id="ARBA00005765"/>
    </source>
</evidence>
<evidence type="ECO:0000256" key="7">
    <source>
        <dbReference type="ARBA" id="ARBA00033659"/>
    </source>
</evidence>
<dbReference type="GO" id="GO:0009045">
    <property type="term" value="F:xylose isomerase activity"/>
    <property type="evidence" value="ECO:0007669"/>
    <property type="project" value="UniProtKB-EC"/>
</dbReference>
<feature type="compositionally biased region" description="Basic and acidic residues" evidence="8">
    <location>
        <begin position="13"/>
        <end position="23"/>
    </location>
</feature>
<dbReference type="PROSITE" id="PS51415">
    <property type="entry name" value="XYLOSE_ISOMERASE"/>
    <property type="match status" value="1"/>
</dbReference>
<keyword evidence="3" id="KW-0859">Xylose metabolism</keyword>
<feature type="domain" description="Nucleolar protein 58/56 N-terminal" evidence="9">
    <location>
        <begin position="97"/>
        <end position="161"/>
    </location>
</feature>
<comment type="catalytic activity">
    <reaction evidence="7">
        <text>alpha-D-xylose = alpha-D-xylulofuranose</text>
        <dbReference type="Rhea" id="RHEA:22816"/>
        <dbReference type="ChEBI" id="CHEBI:28518"/>
        <dbReference type="ChEBI" id="CHEBI:188998"/>
        <dbReference type="EC" id="5.3.1.5"/>
    </reaction>
</comment>
<feature type="compositionally biased region" description="Acidic residues" evidence="8">
    <location>
        <begin position="56"/>
        <end position="73"/>
    </location>
</feature>
<dbReference type="Pfam" id="PF08156">
    <property type="entry name" value="NOP5NT"/>
    <property type="match status" value="1"/>
</dbReference>
<dbReference type="Proteomes" id="UP000604825">
    <property type="component" value="Unassembled WGS sequence"/>
</dbReference>
<evidence type="ECO:0000259" key="9">
    <source>
        <dbReference type="Pfam" id="PF08156"/>
    </source>
</evidence>
<dbReference type="PANTHER" id="PTHR48408">
    <property type="match status" value="1"/>
</dbReference>
<gene>
    <name evidence="10" type="ORF">NCGR_LOCUS10918</name>
</gene>
<comment type="similarity">
    <text evidence="1">Belongs to the xylose isomerase family.</text>
</comment>
<dbReference type="InterPro" id="IPR001998">
    <property type="entry name" value="Xylose_isomerase"/>
</dbReference>
<evidence type="ECO:0000313" key="10">
    <source>
        <dbReference type="EMBL" id="CAD6216746.1"/>
    </source>
</evidence>
<proteinExistence type="inferred from homology"/>
<keyword evidence="11" id="KW-1185">Reference proteome</keyword>
<dbReference type="GO" id="GO:0046872">
    <property type="term" value="F:metal ion binding"/>
    <property type="evidence" value="ECO:0007669"/>
    <property type="project" value="UniProtKB-KW"/>
</dbReference>
<evidence type="ECO:0000256" key="2">
    <source>
        <dbReference type="ARBA" id="ARBA00011958"/>
    </source>
</evidence>
<dbReference type="InterPro" id="IPR012974">
    <property type="entry name" value="NOP58/56_N"/>
</dbReference>
<dbReference type="Gene3D" id="3.20.20.150">
    <property type="entry name" value="Divalent-metal-dependent TIM barrel enzymes"/>
    <property type="match status" value="1"/>
</dbReference>
<dbReference type="InterPro" id="IPR036237">
    <property type="entry name" value="Xyl_isomerase-like_sf"/>
</dbReference>
<protein>
    <recommendedName>
        <fullName evidence="2">xylose isomerase</fullName>
        <ecNumber evidence="2">5.3.1.5</ecNumber>
    </recommendedName>
</protein>
<dbReference type="AlphaFoldDB" id="A0A811N4T7"/>
<keyword evidence="4" id="KW-0479">Metal-binding</keyword>
<evidence type="ECO:0000256" key="5">
    <source>
        <dbReference type="ARBA" id="ARBA00023235"/>
    </source>
</evidence>